<dbReference type="CDD" id="cd00081">
    <property type="entry name" value="Hint"/>
    <property type="match status" value="1"/>
</dbReference>
<proteinExistence type="predicted"/>
<dbReference type="Proteomes" id="UP001243009">
    <property type="component" value="Unassembled WGS sequence"/>
</dbReference>
<dbReference type="NCBIfam" id="TIGR01443">
    <property type="entry name" value="intein_Cterm"/>
    <property type="match status" value="1"/>
</dbReference>
<dbReference type="SUPFAM" id="SSF51294">
    <property type="entry name" value="Hedgehog/intein (Hint) domain"/>
    <property type="match status" value="1"/>
</dbReference>
<dbReference type="Pfam" id="PF07591">
    <property type="entry name" value="PT-HINT"/>
    <property type="match status" value="1"/>
</dbReference>
<dbReference type="RefSeq" id="WP_305109082.1">
    <property type="nucleotide sequence ID" value="NZ_JAUTWS010000193.1"/>
</dbReference>
<keyword evidence="2" id="KW-1185">Reference proteome</keyword>
<organism evidence="1 2">
    <name type="scientific">Paracraurococcus lichenis</name>
    <dbReference type="NCBI Taxonomy" id="3064888"/>
    <lineage>
        <taxon>Bacteria</taxon>
        <taxon>Pseudomonadati</taxon>
        <taxon>Pseudomonadota</taxon>
        <taxon>Alphaproteobacteria</taxon>
        <taxon>Acetobacterales</taxon>
        <taxon>Roseomonadaceae</taxon>
        <taxon>Paracraurococcus</taxon>
    </lineage>
</organism>
<evidence type="ECO:0000313" key="2">
    <source>
        <dbReference type="Proteomes" id="UP001243009"/>
    </source>
</evidence>
<accession>A0ABT9EE05</accession>
<dbReference type="InterPro" id="IPR030934">
    <property type="entry name" value="Intein_C"/>
</dbReference>
<evidence type="ECO:0000313" key="1">
    <source>
        <dbReference type="EMBL" id="MDO9714245.1"/>
    </source>
</evidence>
<dbReference type="InterPro" id="IPR036844">
    <property type="entry name" value="Hint_dom_sf"/>
</dbReference>
<dbReference type="Gene3D" id="2.170.16.10">
    <property type="entry name" value="Hedgehog/Intein (Hint) domain"/>
    <property type="match status" value="1"/>
</dbReference>
<protein>
    <submittedName>
        <fullName evidence="1">Hint domain-containing protein</fullName>
    </submittedName>
</protein>
<dbReference type="InterPro" id="IPR006141">
    <property type="entry name" value="Intein_N"/>
</dbReference>
<dbReference type="EMBL" id="JAUTWS010000193">
    <property type="protein sequence ID" value="MDO9714245.1"/>
    <property type="molecule type" value="Genomic_DNA"/>
</dbReference>
<name>A0ABT9EE05_9PROT</name>
<gene>
    <name evidence="1" type="ORF">Q7A36_38495</name>
</gene>
<comment type="caution">
    <text evidence="1">The sequence shown here is derived from an EMBL/GenBank/DDBJ whole genome shotgun (WGS) entry which is preliminary data.</text>
</comment>
<dbReference type="PROSITE" id="PS50817">
    <property type="entry name" value="INTEIN_N_TER"/>
    <property type="match status" value="1"/>
</dbReference>
<reference evidence="1 2" key="1">
    <citation type="submission" date="2023-08" db="EMBL/GenBank/DDBJ databases">
        <title>The draft genome sequence of Paracraurococcus sp. LOR1-02.</title>
        <authorList>
            <person name="Kingkaew E."/>
            <person name="Tanasupawat S."/>
        </authorList>
    </citation>
    <scope>NUCLEOTIDE SEQUENCE [LARGE SCALE GENOMIC DNA]</scope>
    <source>
        <strain evidence="1 2">LOR1-02</strain>
    </source>
</reference>
<dbReference type="PROSITE" id="PS50818">
    <property type="entry name" value="INTEIN_C_TER"/>
    <property type="match status" value="1"/>
</dbReference>
<sequence length="480" mass="51418">MPQEPSARPVATRARFHYGEFGEVWRLIQWIYAKQENDSRVRVAYRRALFRSNLACVFAQIEAVPECRAPMLRSLIDYASGSSGLDGLESILLTLLVSSNRVQDQSLFQQGLAAWKKYGAVTRVPGAGPMCFYNVSNRKLSFFSRKVARSLRSGGDKFEILAYESKIGQSLESLAVLSLDDPFGIGVRGTRSLEREAADGPESRTTAVFKAECRVTGAALVATGVLYEVIPIPEPFHVVVGTAYILTGLVLEAIPEVMDLAQAVQDLSSSEVDLPPDDQPDIDSGVVVGGTDADGSEGVGVYDDGGDWDDPIDQGGPDGGVDEDGGGGCFIGDTLVSMGDGSYKPISDVAVGDEVIAWHAGASCMAKCKVTTVHRHEANDLIRLAVGQDNLGVTAMHRFATGIQPLQFTSARGLASGHCAVDAQGAEIPIHAVARGAVRATSVYNLSVEDAHTYYVGTGRILVHNLKDNEPEEPIWEAED</sequence>